<evidence type="ECO:0000256" key="7">
    <source>
        <dbReference type="ARBA" id="ARBA00023136"/>
    </source>
</evidence>
<evidence type="ECO:0000256" key="3">
    <source>
        <dbReference type="ARBA" id="ARBA00022729"/>
    </source>
</evidence>
<keyword evidence="8" id="KW-1015">Disulfide bond</keyword>
<keyword evidence="9 14" id="KW-0675">Receptor</keyword>
<dbReference type="Gene3D" id="3.30.200.20">
    <property type="entry name" value="Phosphorylase Kinase, domain 1"/>
    <property type="match status" value="1"/>
</dbReference>
<dbReference type="GO" id="GO:0005524">
    <property type="term" value="F:ATP binding"/>
    <property type="evidence" value="ECO:0007669"/>
    <property type="project" value="UniProtKB-KW"/>
</dbReference>
<dbReference type="PANTHER" id="PTHR24416">
    <property type="entry name" value="TYROSINE-PROTEIN KINASE RECEPTOR"/>
    <property type="match status" value="1"/>
</dbReference>
<dbReference type="GO" id="GO:0043235">
    <property type="term" value="C:receptor complex"/>
    <property type="evidence" value="ECO:0007669"/>
    <property type="project" value="TreeGrafter"/>
</dbReference>
<evidence type="ECO:0000313" key="14">
    <source>
        <dbReference type="EMBL" id="GAA47444.1"/>
    </source>
</evidence>
<dbReference type="EMBL" id="DF142839">
    <property type="protein sequence ID" value="GAA47444.1"/>
    <property type="molecule type" value="Genomic_DNA"/>
</dbReference>
<dbReference type="PROSITE" id="PS00109">
    <property type="entry name" value="PROTEIN_KINASE_TYR"/>
    <property type="match status" value="1"/>
</dbReference>
<dbReference type="GO" id="GO:0007169">
    <property type="term" value="P:cell surface receptor protein tyrosine kinase signaling pathway"/>
    <property type="evidence" value="ECO:0007669"/>
    <property type="project" value="TreeGrafter"/>
</dbReference>
<keyword evidence="4" id="KW-0547">Nucleotide-binding</keyword>
<comment type="subcellular location">
    <subcellularLocation>
        <location evidence="1">Membrane</location>
        <topology evidence="1">Single-pass membrane protein</topology>
    </subcellularLocation>
</comment>
<evidence type="ECO:0000256" key="1">
    <source>
        <dbReference type="ARBA" id="ARBA00004167"/>
    </source>
</evidence>
<keyword evidence="15" id="KW-1185">Reference proteome</keyword>
<dbReference type="SUPFAM" id="SSF48726">
    <property type="entry name" value="Immunoglobulin"/>
    <property type="match status" value="1"/>
</dbReference>
<keyword evidence="3" id="KW-0732">Signal</keyword>
<keyword evidence="6 12" id="KW-1133">Transmembrane helix</keyword>
<evidence type="ECO:0000256" key="11">
    <source>
        <dbReference type="ARBA" id="ARBA00023319"/>
    </source>
</evidence>
<evidence type="ECO:0000256" key="8">
    <source>
        <dbReference type="ARBA" id="ARBA00023157"/>
    </source>
</evidence>
<organism evidence="14 15">
    <name type="scientific">Clonorchis sinensis</name>
    <name type="common">Chinese liver fluke</name>
    <dbReference type="NCBI Taxonomy" id="79923"/>
    <lineage>
        <taxon>Eukaryota</taxon>
        <taxon>Metazoa</taxon>
        <taxon>Spiralia</taxon>
        <taxon>Lophotrochozoa</taxon>
        <taxon>Platyhelminthes</taxon>
        <taxon>Trematoda</taxon>
        <taxon>Digenea</taxon>
        <taxon>Opisthorchiida</taxon>
        <taxon>Opisthorchiata</taxon>
        <taxon>Opisthorchiidae</taxon>
        <taxon>Clonorchis</taxon>
    </lineage>
</organism>
<dbReference type="PROSITE" id="PS50011">
    <property type="entry name" value="PROTEIN_KINASE_DOM"/>
    <property type="match status" value="1"/>
</dbReference>
<evidence type="ECO:0000256" key="9">
    <source>
        <dbReference type="ARBA" id="ARBA00023170"/>
    </source>
</evidence>
<evidence type="ECO:0000256" key="5">
    <source>
        <dbReference type="ARBA" id="ARBA00022840"/>
    </source>
</evidence>
<dbReference type="Gene3D" id="1.10.510.10">
    <property type="entry name" value="Transferase(Phosphotransferase) domain 1"/>
    <property type="match status" value="1"/>
</dbReference>
<evidence type="ECO:0000256" key="10">
    <source>
        <dbReference type="ARBA" id="ARBA00023180"/>
    </source>
</evidence>
<keyword evidence="7 12" id="KW-0472">Membrane</keyword>
<dbReference type="AlphaFoldDB" id="G7Y3A7"/>
<dbReference type="InterPro" id="IPR036179">
    <property type="entry name" value="Ig-like_dom_sf"/>
</dbReference>
<dbReference type="PANTHER" id="PTHR24416:SF550">
    <property type="entry name" value="FIBROBLAST GROWTH FACTOR RECEPTOR HOMOLOG 1-RELATED"/>
    <property type="match status" value="1"/>
</dbReference>
<protein>
    <submittedName>
        <fullName evidence="14">Fibroblast growth factor receptor 3</fullName>
    </submittedName>
</protein>
<dbReference type="GO" id="GO:0005886">
    <property type="term" value="C:plasma membrane"/>
    <property type="evidence" value="ECO:0007669"/>
    <property type="project" value="TreeGrafter"/>
</dbReference>
<dbReference type="FunFam" id="1.10.510.10:FF:000462">
    <property type="entry name" value="Receptor tyrosine kinase"/>
    <property type="match status" value="1"/>
</dbReference>
<dbReference type="SMART" id="SM00219">
    <property type="entry name" value="TyrKc"/>
    <property type="match status" value="1"/>
</dbReference>
<feature type="transmembrane region" description="Helical" evidence="12">
    <location>
        <begin position="1060"/>
        <end position="1078"/>
    </location>
</feature>
<reference evidence="14" key="1">
    <citation type="journal article" date="2011" name="Genome Biol.">
        <title>The draft genome of the carcinogenic human liver fluke Clonorchis sinensis.</title>
        <authorList>
            <person name="Wang X."/>
            <person name="Chen W."/>
            <person name="Huang Y."/>
            <person name="Sun J."/>
            <person name="Men J."/>
            <person name="Liu H."/>
            <person name="Luo F."/>
            <person name="Guo L."/>
            <person name="Lv X."/>
            <person name="Deng C."/>
            <person name="Zhou C."/>
            <person name="Fan Y."/>
            <person name="Li X."/>
            <person name="Huang L."/>
            <person name="Hu Y."/>
            <person name="Liang C."/>
            <person name="Hu X."/>
            <person name="Xu J."/>
            <person name="Yu X."/>
        </authorList>
    </citation>
    <scope>NUCLEOTIDE SEQUENCE [LARGE SCALE GENOMIC DNA]</scope>
    <source>
        <strain evidence="14">Henan</strain>
    </source>
</reference>
<dbReference type="PRINTS" id="PR00109">
    <property type="entry name" value="TYRKINASE"/>
</dbReference>
<dbReference type="SUPFAM" id="SSF56112">
    <property type="entry name" value="Protein kinase-like (PK-like)"/>
    <property type="match status" value="1"/>
</dbReference>
<evidence type="ECO:0000259" key="13">
    <source>
        <dbReference type="PROSITE" id="PS50011"/>
    </source>
</evidence>
<dbReference type="Proteomes" id="UP000008909">
    <property type="component" value="Unassembled WGS sequence"/>
</dbReference>
<gene>
    <name evidence="14" type="ORF">CLF_100369</name>
</gene>
<feature type="domain" description="Protein kinase" evidence="13">
    <location>
        <begin position="838"/>
        <end position="1142"/>
    </location>
</feature>
<dbReference type="InterPro" id="IPR020635">
    <property type="entry name" value="Tyr_kinase_cat_dom"/>
</dbReference>
<accession>G7Y3A7</accession>
<keyword evidence="10" id="KW-0325">Glycoprotein</keyword>
<keyword evidence="2 12" id="KW-0812">Transmembrane</keyword>
<dbReference type="InterPro" id="IPR050122">
    <property type="entry name" value="RTK"/>
</dbReference>
<dbReference type="GO" id="GO:0004714">
    <property type="term" value="F:transmembrane receptor protein tyrosine kinase activity"/>
    <property type="evidence" value="ECO:0007669"/>
    <property type="project" value="TreeGrafter"/>
</dbReference>
<feature type="transmembrane region" description="Helical" evidence="12">
    <location>
        <begin position="606"/>
        <end position="630"/>
    </location>
</feature>
<keyword evidence="11" id="KW-0393">Immunoglobulin domain</keyword>
<evidence type="ECO:0000256" key="4">
    <source>
        <dbReference type="ARBA" id="ARBA00022741"/>
    </source>
</evidence>
<reference key="2">
    <citation type="submission" date="2011-10" db="EMBL/GenBank/DDBJ databases">
        <title>The genome and transcriptome sequence of Clonorchis sinensis provide insights into the carcinogenic liver fluke.</title>
        <authorList>
            <person name="Wang X."/>
            <person name="Huang Y."/>
            <person name="Chen W."/>
            <person name="Liu H."/>
            <person name="Guo L."/>
            <person name="Chen Y."/>
            <person name="Luo F."/>
            <person name="Zhou W."/>
            <person name="Sun J."/>
            <person name="Mao Q."/>
            <person name="Liang P."/>
            <person name="Zhou C."/>
            <person name="Tian Y."/>
            <person name="Men J."/>
            <person name="Lv X."/>
            <person name="Huang L."/>
            <person name="Zhou J."/>
            <person name="Hu Y."/>
            <person name="Li R."/>
            <person name="Zhang F."/>
            <person name="Lei H."/>
            <person name="Li X."/>
            <person name="Hu X."/>
            <person name="Liang C."/>
            <person name="Xu J."/>
            <person name="Wu Z."/>
            <person name="Yu X."/>
        </authorList>
    </citation>
    <scope>NUCLEOTIDE SEQUENCE</scope>
    <source>
        <strain>Henan</strain>
    </source>
</reference>
<dbReference type="SMART" id="SM00409">
    <property type="entry name" value="IG"/>
    <property type="match status" value="2"/>
</dbReference>
<proteinExistence type="predicted"/>
<dbReference type="InterPro" id="IPR000719">
    <property type="entry name" value="Prot_kinase_dom"/>
</dbReference>
<evidence type="ECO:0000256" key="6">
    <source>
        <dbReference type="ARBA" id="ARBA00022989"/>
    </source>
</evidence>
<dbReference type="InterPro" id="IPR003599">
    <property type="entry name" value="Ig_sub"/>
</dbReference>
<sequence length="1236" mass="140316">MGGVVVYSVTVSDKLPDASLLAVWAPTKHLVRMPIVKFEFGGDEPGPMEYSMPVTRLWVVVVKHELLFMNPYYNAILEEDPENHLPVSSVGEVRDIKYRIETQLRLCFACPEVLVLRVTRRYRSPFTPILQGTSRSLGGKMKLWCIIPHASELLSTEQPASCTVNRQRWACNVERLLNTVERNHLATFFRAECTPLFRAPFSRHCVDVTRLNKTVGQVLQVTVVKKSQLKVQYQCLVKNSVGAISRIFSMSKSEYSIDSKYRNTNKLLSQVQGAGPQTKYFHYGETVNLQFTFYVKSVWLRPHSKWFFSVPNPGQTINDTNRIELFPYIPKTRLSSRYNMTLSRIPCGIWPTDGICYEASLIIFDLMHADTGVYTCWVGPETSGKLNSQMNHTKLVIQRNIQLFALPDPLELLNQDTNLQRSFGTTGRSNRQPHLRPLAQALDALSPFHDEQPKEKSEMFVDHLSPIRSDMTLLDEHNLPDSSHNLLFNKNTTVCMGTNFTLHCSLKPPISNGSVHLLYVQESEGFHSATSEHIEKLTIKRIINESSCSSIDHTFFEVNEEHAGWYVCMGKVYDQSEPLWQTMYLKPRRCVNSSASTKARLITSVLSFPGSLIIFTVLCAVSLLVSLFALCGSQGLKKLDCGWSAPCISNKPLGQGTAVKEQLATKRSPLLKKKVHVYRHPNHLYTGTSSDATLQRGITSLLDVKIDEGYDSQIDGTSDHQTPCHESRIPPQVSNGARSMLACLNFNKLRDTENRMTSSQTTHGNATDKLTLYVGRSPDPKTKTAFNSELFKHFSWPAHSRTVQGDAKDNAVLVECETSKILYELPVDESWELPRDCIRVGRKLGQGAFGVVYYGRLDLSRLRNSLMERFPANLIRPEKLKGNYNLWEVAVKRLRSDFVEQELIDLVREMEMMKLLGSHPHLIRFYGACTQSWPFQVVVEYAPHGNLRDFLRARRPPKSTSELNRLMKLPHPTLNRRNLLDYGLQVARGMEYLSLRSVVHRDLAARNVLVGEQFVVKIADFGLTRTVSDYYRKTTSGRLPIKWMSPESLFDRTYTTKSDVWSFGVLLWEIFALGAVPYPSIAPERLPSMLNQGHRNDCPKLANKEIYEIMKWCWTENPDDRPEFSTISLQLERIKRINNGWFTDYPINGLNEENSADSGQASAESLERQLRVGVCTSEESSHVTGSLHTSLQCASSLQSEFPKSTDDCSYADKPLNHYLEMTDNYLIPRTSTASLL</sequence>
<dbReference type="InterPro" id="IPR008266">
    <property type="entry name" value="Tyr_kinase_AS"/>
</dbReference>
<keyword evidence="5" id="KW-0067">ATP-binding</keyword>
<dbReference type="Pfam" id="PF07714">
    <property type="entry name" value="PK_Tyr_Ser-Thr"/>
    <property type="match status" value="1"/>
</dbReference>
<evidence type="ECO:0000256" key="12">
    <source>
        <dbReference type="SAM" id="Phobius"/>
    </source>
</evidence>
<dbReference type="InterPro" id="IPR001245">
    <property type="entry name" value="Ser-Thr/Tyr_kinase_cat_dom"/>
</dbReference>
<evidence type="ECO:0000256" key="2">
    <source>
        <dbReference type="ARBA" id="ARBA00022692"/>
    </source>
</evidence>
<evidence type="ECO:0000313" key="15">
    <source>
        <dbReference type="Proteomes" id="UP000008909"/>
    </source>
</evidence>
<name>G7Y3A7_CLOSI</name>
<dbReference type="InterPro" id="IPR011009">
    <property type="entry name" value="Kinase-like_dom_sf"/>
</dbReference>